<keyword evidence="3" id="KW-1185">Reference proteome</keyword>
<accession>A0A1J4JY18</accession>
<evidence type="ECO:0000259" key="1">
    <source>
        <dbReference type="Pfam" id="PF00326"/>
    </source>
</evidence>
<dbReference type="PANTHER" id="PTHR43358:SF4">
    <property type="entry name" value="ALPHA_BETA HYDROLASE FOLD-1 DOMAIN-CONTAINING PROTEIN"/>
    <property type="match status" value="1"/>
</dbReference>
<dbReference type="GO" id="GO:0006508">
    <property type="term" value="P:proteolysis"/>
    <property type="evidence" value="ECO:0007669"/>
    <property type="project" value="InterPro"/>
</dbReference>
<dbReference type="GeneID" id="94842092"/>
<dbReference type="InterPro" id="IPR001375">
    <property type="entry name" value="Peptidase_S9_cat"/>
</dbReference>
<feature type="domain" description="Peptidase S9 prolyl oligopeptidase catalytic" evidence="1">
    <location>
        <begin position="173"/>
        <end position="306"/>
    </location>
</feature>
<evidence type="ECO:0000313" key="3">
    <source>
        <dbReference type="Proteomes" id="UP000179807"/>
    </source>
</evidence>
<sequence>MKSQINEKCSQKNWSYFRKCPITGQISSEKDLSFNCCPFSDKNKKKKKSIVVSANKNMSSRIANLSKTIIRPPKAIYKESELMEEVNDENSDAVSKREPFEIPNVNGQKIQGSIYRAINPIEGNPIVIYSHGNAGNQIEFVTFSILYSFPFHGISICGFDFSGCGNSKEPYITMGDREPSDLNRVIDHMKSLGFGRICLYGRSMGGTTSTIVMSERNDIVCGVLDSPYATLKRFIFPHINSDEGTYQEVRAYIKETVNYDIDEVNAVDKAHKITAPLLVFAGINDKTVNPKDGEEICEKSSSQKKEFISFKGNHNTFRPSDIMLKLVDFICGNLGIETFSNQI</sequence>
<dbReference type="RefSeq" id="XP_068355564.1">
    <property type="nucleotide sequence ID" value="XM_068507388.1"/>
</dbReference>
<dbReference type="InterPro" id="IPR052920">
    <property type="entry name" value="DNA-binding_regulatory"/>
</dbReference>
<dbReference type="PANTHER" id="PTHR43358">
    <property type="entry name" value="ALPHA/BETA-HYDROLASE"/>
    <property type="match status" value="1"/>
</dbReference>
<dbReference type="Gene3D" id="3.40.50.1820">
    <property type="entry name" value="alpha/beta hydrolase"/>
    <property type="match status" value="1"/>
</dbReference>
<comment type="caution">
    <text evidence="2">The sequence shown here is derived from an EMBL/GenBank/DDBJ whole genome shotgun (WGS) entry which is preliminary data.</text>
</comment>
<organism evidence="2 3">
    <name type="scientific">Tritrichomonas foetus</name>
    <dbReference type="NCBI Taxonomy" id="1144522"/>
    <lineage>
        <taxon>Eukaryota</taxon>
        <taxon>Metamonada</taxon>
        <taxon>Parabasalia</taxon>
        <taxon>Tritrichomonadida</taxon>
        <taxon>Tritrichomonadidae</taxon>
        <taxon>Tritrichomonas</taxon>
    </lineage>
</organism>
<dbReference type="Pfam" id="PF00326">
    <property type="entry name" value="Peptidase_S9"/>
    <property type="match status" value="1"/>
</dbReference>
<protein>
    <submittedName>
        <fullName evidence="2">Clan SC, family S9, unassigned serine peptidase</fullName>
    </submittedName>
</protein>
<dbReference type="OrthoDB" id="43744at2759"/>
<dbReference type="GO" id="GO:0008236">
    <property type="term" value="F:serine-type peptidase activity"/>
    <property type="evidence" value="ECO:0007669"/>
    <property type="project" value="InterPro"/>
</dbReference>
<name>A0A1J4JY18_9EUKA</name>
<dbReference type="InterPro" id="IPR029058">
    <property type="entry name" value="AB_hydrolase_fold"/>
</dbReference>
<dbReference type="Proteomes" id="UP000179807">
    <property type="component" value="Unassembled WGS sequence"/>
</dbReference>
<dbReference type="VEuPathDB" id="TrichDB:TRFO_30495"/>
<dbReference type="AlphaFoldDB" id="A0A1J4JY18"/>
<reference evidence="2" key="1">
    <citation type="submission" date="2016-10" db="EMBL/GenBank/DDBJ databases">
        <authorList>
            <person name="Benchimol M."/>
            <person name="Almeida L.G."/>
            <person name="Vasconcelos A.T."/>
            <person name="Perreira-Neves A."/>
            <person name="Rosa I.A."/>
            <person name="Tasca T."/>
            <person name="Bogo M.R."/>
            <person name="de Souza W."/>
        </authorList>
    </citation>
    <scope>NUCLEOTIDE SEQUENCE [LARGE SCALE GENOMIC DNA]</scope>
    <source>
        <strain evidence="2">K</strain>
    </source>
</reference>
<dbReference type="EMBL" id="MLAK01000868">
    <property type="protein sequence ID" value="OHT02428.1"/>
    <property type="molecule type" value="Genomic_DNA"/>
</dbReference>
<dbReference type="SUPFAM" id="SSF53474">
    <property type="entry name" value="alpha/beta-Hydrolases"/>
    <property type="match status" value="1"/>
</dbReference>
<evidence type="ECO:0000313" key="2">
    <source>
        <dbReference type="EMBL" id="OHT02428.1"/>
    </source>
</evidence>
<proteinExistence type="predicted"/>
<gene>
    <name evidence="2" type="ORF">TRFO_30495</name>
</gene>